<dbReference type="RefSeq" id="WP_406581128.1">
    <property type="nucleotide sequence ID" value="NZ_JBJHQH010000009.1"/>
</dbReference>
<reference evidence="1 2" key="1">
    <citation type="submission" date="2024-11" db="EMBL/GenBank/DDBJ databases">
        <authorList>
            <person name="Lucas J.A."/>
        </authorList>
    </citation>
    <scope>NUCLEOTIDE SEQUENCE [LARGE SCALE GENOMIC DNA]</scope>
    <source>
        <strain evidence="1 2">Z 5.4</strain>
    </source>
</reference>
<protein>
    <recommendedName>
        <fullName evidence="3">Flagellar protein FlgN</fullName>
    </recommendedName>
</protein>
<proteinExistence type="predicted"/>
<name>A0ABW8RGD7_9BACI</name>
<evidence type="ECO:0008006" key="3">
    <source>
        <dbReference type="Google" id="ProtNLM"/>
    </source>
</evidence>
<evidence type="ECO:0000313" key="1">
    <source>
        <dbReference type="EMBL" id="MFK9092553.1"/>
    </source>
</evidence>
<evidence type="ECO:0000313" key="2">
    <source>
        <dbReference type="Proteomes" id="UP001623041"/>
    </source>
</evidence>
<sequence>MEETLNTILLELQHINKGQQVLIEVQKELTSRIENLEKVHKKLVTATKNINKDHVESITRIQQLKNGMENSAKIKDVLSLGQNEIKELMKQTTLYLAGKMSLSERMIMEIDLLNEREQQEVVNKMNEKIFVRKNNVRADHWDDDQYDDY</sequence>
<dbReference type="EMBL" id="JBJHQH010000009">
    <property type="protein sequence ID" value="MFK9092553.1"/>
    <property type="molecule type" value="Genomic_DNA"/>
</dbReference>
<comment type="caution">
    <text evidence="1">The sequence shown here is derived from an EMBL/GenBank/DDBJ whole genome shotgun (WGS) entry which is preliminary data.</text>
</comment>
<organism evidence="1 2">
    <name type="scientific">Bacillus salipaludis</name>
    <dbReference type="NCBI Taxonomy" id="2547811"/>
    <lineage>
        <taxon>Bacteria</taxon>
        <taxon>Bacillati</taxon>
        <taxon>Bacillota</taxon>
        <taxon>Bacilli</taxon>
        <taxon>Bacillales</taxon>
        <taxon>Bacillaceae</taxon>
        <taxon>Bacillus</taxon>
    </lineage>
</organism>
<dbReference type="Proteomes" id="UP001623041">
    <property type="component" value="Unassembled WGS sequence"/>
</dbReference>
<gene>
    <name evidence="1" type="ORF">ACJEBI_13790</name>
</gene>
<keyword evidence="2" id="KW-1185">Reference proteome</keyword>
<accession>A0ABW8RGD7</accession>